<protein>
    <submittedName>
        <fullName evidence="2">Uncharacterized protein</fullName>
    </submittedName>
</protein>
<evidence type="ECO:0000313" key="2">
    <source>
        <dbReference type="EMBL" id="KAK8035502.1"/>
    </source>
</evidence>
<evidence type="ECO:0000256" key="1">
    <source>
        <dbReference type="SAM" id="MobiDB-lite"/>
    </source>
</evidence>
<keyword evidence="3" id="KW-1185">Reference proteome</keyword>
<name>A0ABR1SMG4_9PEZI</name>
<proteinExistence type="predicted"/>
<dbReference type="EMBL" id="JAQQWK010000009">
    <property type="protein sequence ID" value="KAK8035502.1"/>
    <property type="molecule type" value="Genomic_DNA"/>
</dbReference>
<organism evidence="2 3">
    <name type="scientific">Apiospora rasikravindrae</name>
    <dbReference type="NCBI Taxonomy" id="990691"/>
    <lineage>
        <taxon>Eukaryota</taxon>
        <taxon>Fungi</taxon>
        <taxon>Dikarya</taxon>
        <taxon>Ascomycota</taxon>
        <taxon>Pezizomycotina</taxon>
        <taxon>Sordariomycetes</taxon>
        <taxon>Xylariomycetidae</taxon>
        <taxon>Amphisphaeriales</taxon>
        <taxon>Apiosporaceae</taxon>
        <taxon>Apiospora</taxon>
    </lineage>
</organism>
<feature type="region of interest" description="Disordered" evidence="1">
    <location>
        <begin position="1"/>
        <end position="29"/>
    </location>
</feature>
<gene>
    <name evidence="2" type="ORF">PG993_010497</name>
</gene>
<evidence type="ECO:0000313" key="3">
    <source>
        <dbReference type="Proteomes" id="UP001444661"/>
    </source>
</evidence>
<reference evidence="2 3" key="1">
    <citation type="submission" date="2023-01" db="EMBL/GenBank/DDBJ databases">
        <title>Analysis of 21 Apiospora genomes using comparative genomics revels a genus with tremendous synthesis potential of carbohydrate active enzymes and secondary metabolites.</title>
        <authorList>
            <person name="Sorensen T."/>
        </authorList>
    </citation>
    <scope>NUCLEOTIDE SEQUENCE [LARGE SCALE GENOMIC DNA]</scope>
    <source>
        <strain evidence="2 3">CBS 33761</strain>
    </source>
</reference>
<accession>A0ABR1SMG4</accession>
<sequence length="243" mass="25905">MSSAQPTIANARPVPSSVPTQVSSVSGSAPGPAFAFAGLSSARPANVNFRYHPYMPSSQPRLPGLSRTDSLISGSAAGPVPGSAPRPVSALDFSTTPRPRPVPGPTTPAASGAVVSNRSSSPNAFFQNASALSCFGPPSAPYTPSPLGRRANSPEYFVSEMLLARPTGSSNVAQAGPSESSSLGQQMTHSDNSVMRDMQERHDRIVRDMREQHETEKEVWNRVIRMQQEQIAVLQRNRYESDS</sequence>
<feature type="region of interest" description="Disordered" evidence="1">
    <location>
        <begin position="56"/>
        <end position="119"/>
    </location>
</feature>
<dbReference type="Proteomes" id="UP001444661">
    <property type="component" value="Unassembled WGS sequence"/>
</dbReference>
<comment type="caution">
    <text evidence="2">The sequence shown here is derived from an EMBL/GenBank/DDBJ whole genome shotgun (WGS) entry which is preliminary data.</text>
</comment>
<feature type="region of interest" description="Disordered" evidence="1">
    <location>
        <begin position="168"/>
        <end position="191"/>
    </location>
</feature>
<feature type="compositionally biased region" description="Low complexity" evidence="1">
    <location>
        <begin position="13"/>
        <end position="29"/>
    </location>
</feature>